<evidence type="ECO:0000313" key="2">
    <source>
        <dbReference type="Proteomes" id="UP000664417"/>
    </source>
</evidence>
<dbReference type="InterPro" id="IPR013406">
    <property type="entry name" value="CHP02574_addiction_mod"/>
</dbReference>
<comment type="caution">
    <text evidence="1">The sequence shown here is derived from an EMBL/GenBank/DDBJ whole genome shotgun (WGS) entry which is preliminary data.</text>
</comment>
<organism evidence="1 2">
    <name type="scientific">Acanthopleuribacter pedis</name>
    <dbReference type="NCBI Taxonomy" id="442870"/>
    <lineage>
        <taxon>Bacteria</taxon>
        <taxon>Pseudomonadati</taxon>
        <taxon>Acidobacteriota</taxon>
        <taxon>Holophagae</taxon>
        <taxon>Acanthopleuribacterales</taxon>
        <taxon>Acanthopleuribacteraceae</taxon>
        <taxon>Acanthopleuribacter</taxon>
    </lineage>
</organism>
<dbReference type="Pfam" id="PF09720">
    <property type="entry name" value="Unstab_antitox"/>
    <property type="match status" value="1"/>
</dbReference>
<reference evidence="1" key="1">
    <citation type="submission" date="2021-03" db="EMBL/GenBank/DDBJ databases">
        <authorList>
            <person name="Wang G."/>
        </authorList>
    </citation>
    <scope>NUCLEOTIDE SEQUENCE</scope>
    <source>
        <strain evidence="1">KCTC 12899</strain>
    </source>
</reference>
<protein>
    <submittedName>
        <fullName evidence="1">Addiction module protein</fullName>
    </submittedName>
</protein>
<gene>
    <name evidence="1" type="ORF">J3U88_26735</name>
</gene>
<accession>A0A8J7Q7G9</accession>
<keyword evidence="2" id="KW-1185">Reference proteome</keyword>
<dbReference type="RefSeq" id="WP_207862074.1">
    <property type="nucleotide sequence ID" value="NZ_JAFREP010000031.1"/>
</dbReference>
<evidence type="ECO:0000313" key="1">
    <source>
        <dbReference type="EMBL" id="MBO1322102.1"/>
    </source>
</evidence>
<name>A0A8J7Q7G9_9BACT</name>
<dbReference type="AlphaFoldDB" id="A0A8J7Q7G9"/>
<sequence length="75" mass="8348">MDAGLLELKNKVLGLPMEQRVFLAQALWSSFDACEAPEALDAVDEAVRRDEEMRSGRVSGRSHDEVMAAMAKRLK</sequence>
<proteinExistence type="predicted"/>
<dbReference type="EMBL" id="JAFREP010000031">
    <property type="protein sequence ID" value="MBO1322102.1"/>
    <property type="molecule type" value="Genomic_DNA"/>
</dbReference>
<dbReference type="Proteomes" id="UP000664417">
    <property type="component" value="Unassembled WGS sequence"/>
</dbReference>